<dbReference type="InterPro" id="IPR018958">
    <property type="entry name" value="Knr4/Smi1-like_dom"/>
</dbReference>
<protein>
    <submittedName>
        <fullName evidence="3">SMI1/KNR4 family protein</fullName>
    </submittedName>
</protein>
<proteinExistence type="predicted"/>
<organism evidence="3 4">
    <name type="scientific">Streptomyces katrae</name>
    <dbReference type="NCBI Taxonomy" id="68223"/>
    <lineage>
        <taxon>Bacteria</taxon>
        <taxon>Bacillati</taxon>
        <taxon>Actinomycetota</taxon>
        <taxon>Actinomycetes</taxon>
        <taxon>Kitasatosporales</taxon>
        <taxon>Streptomycetaceae</taxon>
        <taxon>Streptomyces</taxon>
    </lineage>
</organism>
<evidence type="ECO:0000259" key="2">
    <source>
        <dbReference type="SMART" id="SM00860"/>
    </source>
</evidence>
<evidence type="ECO:0000313" key="3">
    <source>
        <dbReference type="EMBL" id="MDK9497622.1"/>
    </source>
</evidence>
<keyword evidence="4" id="KW-1185">Reference proteome</keyword>
<dbReference type="InterPro" id="IPR037883">
    <property type="entry name" value="Knr4/Smi1-like_sf"/>
</dbReference>
<dbReference type="SMART" id="SM00860">
    <property type="entry name" value="SMI1_KNR4"/>
    <property type="match status" value="1"/>
</dbReference>
<evidence type="ECO:0000313" key="4">
    <source>
        <dbReference type="Proteomes" id="UP001223390"/>
    </source>
</evidence>
<accession>A0ABT7GVG5</accession>
<sequence>MARSWARIDAWTRRNAPASYALLAPPADPVEVEAAQEAMGVRFPADLLASLACHDGITEWANLLPGQPPMSVAGMVAHWRMCVEIAGDDPDLTQPHGDGEDDEPWWHPQWIPWAQSDGDSQVIDMREGPGQGRLGTAAHDETGRFGDGWPSLAVYLTAVADALDHGGEADDMAPYLTPQGELWWDFPGETELNGDPLTPAPPADGTPGRG</sequence>
<dbReference type="EMBL" id="JASITI010000021">
    <property type="protein sequence ID" value="MDK9497622.1"/>
    <property type="molecule type" value="Genomic_DNA"/>
</dbReference>
<evidence type="ECO:0000256" key="1">
    <source>
        <dbReference type="SAM" id="MobiDB-lite"/>
    </source>
</evidence>
<comment type="caution">
    <text evidence="3">The sequence shown here is derived from an EMBL/GenBank/DDBJ whole genome shotgun (WGS) entry which is preliminary data.</text>
</comment>
<dbReference type="Proteomes" id="UP001223390">
    <property type="component" value="Unassembled WGS sequence"/>
</dbReference>
<gene>
    <name evidence="3" type="ORF">QEZ40_002564</name>
</gene>
<dbReference type="Pfam" id="PF09346">
    <property type="entry name" value="SMI1_KNR4"/>
    <property type="match status" value="1"/>
</dbReference>
<feature type="domain" description="Knr4/Smi1-like" evidence="2">
    <location>
        <begin position="26"/>
        <end position="158"/>
    </location>
</feature>
<feature type="region of interest" description="Disordered" evidence="1">
    <location>
        <begin position="188"/>
        <end position="210"/>
    </location>
</feature>
<reference evidence="3 4" key="1">
    <citation type="submission" date="2023-05" db="EMBL/GenBank/DDBJ databases">
        <title>Sequencing and Assembly of Streptomyces sp. NP73.</title>
        <authorList>
            <person name="Konwar A.N."/>
            <person name="Saikia K."/>
            <person name="Thakur D."/>
        </authorList>
    </citation>
    <scope>NUCLEOTIDE SEQUENCE [LARGE SCALE GENOMIC DNA]</scope>
    <source>
        <strain evidence="3 4">NP73</strain>
    </source>
</reference>
<dbReference type="SUPFAM" id="SSF160631">
    <property type="entry name" value="SMI1/KNR4-like"/>
    <property type="match status" value="1"/>
</dbReference>
<name>A0ABT7GVG5_9ACTN</name>